<reference evidence="2 3" key="1">
    <citation type="submission" date="2019-05" db="EMBL/GenBank/DDBJ databases">
        <title>Another draft genome of Portunus trituberculatus and its Hox gene families provides insights of decapod evolution.</title>
        <authorList>
            <person name="Jeong J.-H."/>
            <person name="Song I."/>
            <person name="Kim S."/>
            <person name="Choi T."/>
            <person name="Kim D."/>
            <person name="Ryu S."/>
            <person name="Kim W."/>
        </authorList>
    </citation>
    <scope>NUCLEOTIDE SEQUENCE [LARGE SCALE GENOMIC DNA]</scope>
    <source>
        <tissue evidence="2">Muscle</tissue>
    </source>
</reference>
<feature type="region of interest" description="Disordered" evidence="1">
    <location>
        <begin position="90"/>
        <end position="109"/>
    </location>
</feature>
<comment type="caution">
    <text evidence="2">The sequence shown here is derived from an EMBL/GenBank/DDBJ whole genome shotgun (WGS) entry which is preliminary data.</text>
</comment>
<keyword evidence="3" id="KW-1185">Reference proteome</keyword>
<proteinExistence type="predicted"/>
<dbReference type="Proteomes" id="UP000324222">
    <property type="component" value="Unassembled WGS sequence"/>
</dbReference>
<name>A0A5B7EDZ7_PORTR</name>
<dbReference type="EMBL" id="VSRR010002619">
    <property type="protein sequence ID" value="MPC32401.1"/>
    <property type="molecule type" value="Genomic_DNA"/>
</dbReference>
<sequence length="109" mass="11809">MKIKRRDLVAALKCGVKGKGNVGKGKGTKECLEGAECEARRGKRKAGGRRGAEVMYTTFLKTVFIDRWEHRATSSLPPIIIHEAGAPEEARAARRTTGARSSPFILAAT</sequence>
<evidence type="ECO:0000256" key="1">
    <source>
        <dbReference type="SAM" id="MobiDB-lite"/>
    </source>
</evidence>
<accession>A0A5B7EDZ7</accession>
<evidence type="ECO:0000313" key="3">
    <source>
        <dbReference type="Proteomes" id="UP000324222"/>
    </source>
</evidence>
<gene>
    <name evidence="2" type="ORF">E2C01_025712</name>
</gene>
<organism evidence="2 3">
    <name type="scientific">Portunus trituberculatus</name>
    <name type="common">Swimming crab</name>
    <name type="synonym">Neptunus trituberculatus</name>
    <dbReference type="NCBI Taxonomy" id="210409"/>
    <lineage>
        <taxon>Eukaryota</taxon>
        <taxon>Metazoa</taxon>
        <taxon>Ecdysozoa</taxon>
        <taxon>Arthropoda</taxon>
        <taxon>Crustacea</taxon>
        <taxon>Multicrustacea</taxon>
        <taxon>Malacostraca</taxon>
        <taxon>Eumalacostraca</taxon>
        <taxon>Eucarida</taxon>
        <taxon>Decapoda</taxon>
        <taxon>Pleocyemata</taxon>
        <taxon>Brachyura</taxon>
        <taxon>Eubrachyura</taxon>
        <taxon>Portunoidea</taxon>
        <taxon>Portunidae</taxon>
        <taxon>Portuninae</taxon>
        <taxon>Portunus</taxon>
    </lineage>
</organism>
<evidence type="ECO:0000313" key="2">
    <source>
        <dbReference type="EMBL" id="MPC32401.1"/>
    </source>
</evidence>
<protein>
    <submittedName>
        <fullName evidence="2">Uncharacterized protein</fullName>
    </submittedName>
</protein>
<dbReference type="AlphaFoldDB" id="A0A5B7EDZ7"/>